<keyword evidence="2" id="KW-1133">Transmembrane helix</keyword>
<keyword evidence="2 3" id="KW-0812">Transmembrane</keyword>
<gene>
    <name evidence="3" type="ORF">GNI_020260</name>
</gene>
<name>A0A023BBU7_GRENI</name>
<evidence type="ECO:0000313" key="4">
    <source>
        <dbReference type="Proteomes" id="UP000019763"/>
    </source>
</evidence>
<feature type="region of interest" description="Disordered" evidence="1">
    <location>
        <begin position="84"/>
        <end position="132"/>
    </location>
</feature>
<dbReference type="VEuPathDB" id="CryptoDB:GNI_020260"/>
<keyword evidence="2" id="KW-0472">Membrane</keyword>
<evidence type="ECO:0000256" key="2">
    <source>
        <dbReference type="SAM" id="Phobius"/>
    </source>
</evidence>
<dbReference type="GeneID" id="22911000"/>
<protein>
    <submittedName>
        <fullName evidence="3">Transmembrane protein</fullName>
    </submittedName>
</protein>
<evidence type="ECO:0000256" key="1">
    <source>
        <dbReference type="SAM" id="MobiDB-lite"/>
    </source>
</evidence>
<sequence>MKISHIIYQAAIILALVSAAAITMLYAFANHVFRTISDQGTLYKFGSGFYFDLGPAIQRAALAAAKKGKESVASPKITSKSKRVVVEEVAPESEENHSSEEAESPPPRAAKSKASTKKASTAATKSRARKNK</sequence>
<dbReference type="EMBL" id="AFNH02000147">
    <property type="protein sequence ID" value="EZG81076.1"/>
    <property type="molecule type" value="Genomic_DNA"/>
</dbReference>
<proteinExistence type="predicted"/>
<dbReference type="Proteomes" id="UP000019763">
    <property type="component" value="Unassembled WGS sequence"/>
</dbReference>
<keyword evidence="4" id="KW-1185">Reference proteome</keyword>
<comment type="caution">
    <text evidence="3">The sequence shown here is derived from an EMBL/GenBank/DDBJ whole genome shotgun (WGS) entry which is preliminary data.</text>
</comment>
<evidence type="ECO:0000313" key="3">
    <source>
        <dbReference type="EMBL" id="EZG81076.1"/>
    </source>
</evidence>
<accession>A0A023BBU7</accession>
<feature type="transmembrane region" description="Helical" evidence="2">
    <location>
        <begin position="6"/>
        <end position="29"/>
    </location>
</feature>
<organism evidence="3 4">
    <name type="scientific">Gregarina niphandrodes</name>
    <name type="common">Septate eugregarine</name>
    <dbReference type="NCBI Taxonomy" id="110365"/>
    <lineage>
        <taxon>Eukaryota</taxon>
        <taxon>Sar</taxon>
        <taxon>Alveolata</taxon>
        <taxon>Apicomplexa</taxon>
        <taxon>Conoidasida</taxon>
        <taxon>Gregarinasina</taxon>
        <taxon>Eugregarinorida</taxon>
        <taxon>Gregarinidae</taxon>
        <taxon>Gregarina</taxon>
    </lineage>
</organism>
<dbReference type="AlphaFoldDB" id="A0A023BBU7"/>
<reference evidence="3" key="1">
    <citation type="submission" date="2013-12" db="EMBL/GenBank/DDBJ databases">
        <authorList>
            <person name="Omoto C.K."/>
            <person name="Sibley D."/>
            <person name="Venepally P."/>
            <person name="Hadjithomas M."/>
            <person name="Karamycheva S."/>
            <person name="Brunk B."/>
            <person name="Roos D."/>
            <person name="Caler E."/>
            <person name="Lorenzi H."/>
        </authorList>
    </citation>
    <scope>NUCLEOTIDE SEQUENCE</scope>
</reference>
<dbReference type="RefSeq" id="XP_011134272.1">
    <property type="nucleotide sequence ID" value="XM_011135970.1"/>
</dbReference>